<sequence>MSFFSYASNVKLQRRYHLQKMAKLAVIRKIWWLSSSPGPARSNCNPARFKPDLTQLLIHESGDLACSTGGSVLDPDPDPEHELETTGAVPSSGEPPNVF</sequence>
<proteinExistence type="predicted"/>
<dbReference type="AlphaFoldDB" id="A0AAV3NS89"/>
<dbReference type="EMBL" id="BAABME010000345">
    <property type="protein sequence ID" value="GAA0141976.1"/>
    <property type="molecule type" value="Genomic_DNA"/>
</dbReference>
<name>A0AAV3NS89_LITER</name>
<comment type="caution">
    <text evidence="2">The sequence shown here is derived from an EMBL/GenBank/DDBJ whole genome shotgun (WGS) entry which is preliminary data.</text>
</comment>
<evidence type="ECO:0000256" key="1">
    <source>
        <dbReference type="SAM" id="MobiDB-lite"/>
    </source>
</evidence>
<feature type="region of interest" description="Disordered" evidence="1">
    <location>
        <begin position="66"/>
        <end position="99"/>
    </location>
</feature>
<organism evidence="2 3">
    <name type="scientific">Lithospermum erythrorhizon</name>
    <name type="common">Purple gromwell</name>
    <name type="synonym">Lithospermum officinale var. erythrorhizon</name>
    <dbReference type="NCBI Taxonomy" id="34254"/>
    <lineage>
        <taxon>Eukaryota</taxon>
        <taxon>Viridiplantae</taxon>
        <taxon>Streptophyta</taxon>
        <taxon>Embryophyta</taxon>
        <taxon>Tracheophyta</taxon>
        <taxon>Spermatophyta</taxon>
        <taxon>Magnoliopsida</taxon>
        <taxon>eudicotyledons</taxon>
        <taxon>Gunneridae</taxon>
        <taxon>Pentapetalae</taxon>
        <taxon>asterids</taxon>
        <taxon>lamiids</taxon>
        <taxon>Boraginales</taxon>
        <taxon>Boraginaceae</taxon>
        <taxon>Boraginoideae</taxon>
        <taxon>Lithospermeae</taxon>
        <taxon>Lithospermum</taxon>
    </lineage>
</organism>
<evidence type="ECO:0000313" key="3">
    <source>
        <dbReference type="Proteomes" id="UP001454036"/>
    </source>
</evidence>
<dbReference type="Proteomes" id="UP001454036">
    <property type="component" value="Unassembled WGS sequence"/>
</dbReference>
<evidence type="ECO:0000313" key="2">
    <source>
        <dbReference type="EMBL" id="GAA0141976.1"/>
    </source>
</evidence>
<protein>
    <submittedName>
        <fullName evidence="2">Uncharacterized protein</fullName>
    </submittedName>
</protein>
<accession>A0AAV3NS89</accession>
<reference evidence="2 3" key="1">
    <citation type="submission" date="2024-01" db="EMBL/GenBank/DDBJ databases">
        <title>The complete chloroplast genome sequence of Lithospermum erythrorhizon: insights into the phylogenetic relationship among Boraginaceae species and the maternal lineages of purple gromwells.</title>
        <authorList>
            <person name="Okada T."/>
            <person name="Watanabe K."/>
        </authorList>
    </citation>
    <scope>NUCLEOTIDE SEQUENCE [LARGE SCALE GENOMIC DNA]</scope>
</reference>
<keyword evidence="3" id="KW-1185">Reference proteome</keyword>
<gene>
    <name evidence="2" type="ORF">LIER_02990</name>
</gene>